<dbReference type="RefSeq" id="XP_748812.1">
    <property type="nucleotide sequence ID" value="XM_743719.1"/>
</dbReference>
<evidence type="ECO:0000256" key="3">
    <source>
        <dbReference type="ARBA" id="ARBA00011989"/>
    </source>
</evidence>
<dbReference type="Pfam" id="PF16363">
    <property type="entry name" value="GDP_Man_Dehyd"/>
    <property type="match status" value="1"/>
</dbReference>
<dbReference type="GO" id="GO:0019673">
    <property type="term" value="P:GDP-mannose metabolic process"/>
    <property type="evidence" value="ECO:0007669"/>
    <property type="project" value="InterPro"/>
</dbReference>
<proteinExistence type="inferred from homology"/>
<protein>
    <recommendedName>
        <fullName evidence="3">GDP-mannose 4,6-dehydratase</fullName>
        <ecNumber evidence="3">4.2.1.47</ecNumber>
    </recommendedName>
</protein>
<keyword evidence="7" id="KW-1185">Reference proteome</keyword>
<dbReference type="HOGENOM" id="CLU_1686151_0_0_1"/>
<dbReference type="EC" id="4.2.1.47" evidence="3"/>
<keyword evidence="4 6" id="KW-0456">Lyase</keyword>
<dbReference type="AlphaFoldDB" id="Q4WH17"/>
<gene>
    <name evidence="6" type="ORF">AFUA_7G06990</name>
</gene>
<dbReference type="GO" id="GO:0008446">
    <property type="term" value="F:GDP-mannose 4,6-dehydratase activity"/>
    <property type="evidence" value="ECO:0007669"/>
    <property type="project" value="UniProtKB-EC"/>
</dbReference>
<dbReference type="InterPro" id="IPR036291">
    <property type="entry name" value="NAD(P)-bd_dom_sf"/>
</dbReference>
<dbReference type="GeneID" id="3506388"/>
<dbReference type="InterPro" id="IPR006368">
    <property type="entry name" value="GDP_Man_deHydtase"/>
</dbReference>
<evidence type="ECO:0000256" key="1">
    <source>
        <dbReference type="ARBA" id="ARBA00001937"/>
    </source>
</evidence>
<comment type="similarity">
    <text evidence="2">Belongs to the NAD(P)-dependent epimerase/dehydratase family. GDP-mannose 4,6-dehydratase subfamily.</text>
</comment>
<dbReference type="eggNOG" id="KOG1372">
    <property type="taxonomic scope" value="Eukaryota"/>
</dbReference>
<evidence type="ECO:0000313" key="6">
    <source>
        <dbReference type="EMBL" id="EAL86774.1"/>
    </source>
</evidence>
<dbReference type="GO" id="GO:0042350">
    <property type="term" value="P:GDP-L-fucose biosynthetic process"/>
    <property type="evidence" value="ECO:0007669"/>
    <property type="project" value="UniProtKB-ARBA"/>
</dbReference>
<dbReference type="PANTHER" id="PTHR43715">
    <property type="entry name" value="GDP-MANNOSE 4,6-DEHYDRATASE"/>
    <property type="match status" value="1"/>
</dbReference>
<dbReference type="Proteomes" id="UP000002530">
    <property type="component" value="Unassembled WGS sequence"/>
</dbReference>
<dbReference type="VEuPathDB" id="FungiDB:Afu7g06990"/>
<dbReference type="InterPro" id="IPR016040">
    <property type="entry name" value="NAD(P)-bd_dom"/>
</dbReference>
<dbReference type="KEGG" id="afm:AFUA_7G06990"/>
<dbReference type="SUPFAM" id="SSF51735">
    <property type="entry name" value="NAD(P)-binding Rossmann-fold domains"/>
    <property type="match status" value="1"/>
</dbReference>
<comment type="caution">
    <text evidence="6">The sequence shown here is derived from an EMBL/GenBank/DDBJ whole genome shotgun (WGS) entry which is preliminary data.</text>
</comment>
<dbReference type="PANTHER" id="PTHR43715:SF1">
    <property type="entry name" value="GDP-MANNOSE 4,6 DEHYDRATASE"/>
    <property type="match status" value="1"/>
</dbReference>
<dbReference type="EMBL" id="AAHF01000009">
    <property type="protein sequence ID" value="EAL86774.1"/>
    <property type="molecule type" value="Genomic_DNA"/>
</dbReference>
<evidence type="ECO:0000256" key="2">
    <source>
        <dbReference type="ARBA" id="ARBA00009263"/>
    </source>
</evidence>
<evidence type="ECO:0000313" key="7">
    <source>
        <dbReference type="Proteomes" id="UP000002530"/>
    </source>
</evidence>
<sequence length="156" mass="17873">MERYYTILFQFCPRWLSSLGYQVHGLIRPFSQRREAMNPPLHDEVTLRFGDLSDLGKLLQILSEIPIIEEIYHLAEQSHVGVSFQTPLLTSDANALGSLRLLEAVRILDLGRSTRIYSATTSELYGTDFPAPQTKETPFHPVSPYTVAKQFQFWTK</sequence>
<name>Q4WH17_ASPFU</name>
<accession>Q4WH17</accession>
<dbReference type="InParanoid" id="Q4WH17"/>
<evidence type="ECO:0000259" key="5">
    <source>
        <dbReference type="Pfam" id="PF16363"/>
    </source>
</evidence>
<feature type="domain" description="NAD(P)-binding" evidence="5">
    <location>
        <begin position="15"/>
        <end position="154"/>
    </location>
</feature>
<evidence type="ECO:0000256" key="4">
    <source>
        <dbReference type="ARBA" id="ARBA00023239"/>
    </source>
</evidence>
<organism evidence="6 7">
    <name type="scientific">Aspergillus fumigatus (strain ATCC MYA-4609 / CBS 101355 / FGSC A1100 / Af293)</name>
    <name type="common">Neosartorya fumigata</name>
    <dbReference type="NCBI Taxonomy" id="330879"/>
    <lineage>
        <taxon>Eukaryota</taxon>
        <taxon>Fungi</taxon>
        <taxon>Dikarya</taxon>
        <taxon>Ascomycota</taxon>
        <taxon>Pezizomycotina</taxon>
        <taxon>Eurotiomycetes</taxon>
        <taxon>Eurotiomycetidae</taxon>
        <taxon>Eurotiales</taxon>
        <taxon>Aspergillaceae</taxon>
        <taxon>Aspergillus</taxon>
        <taxon>Aspergillus subgen. Fumigati</taxon>
    </lineage>
</organism>
<dbReference type="OrthoDB" id="331544at2759"/>
<dbReference type="Gene3D" id="3.40.50.720">
    <property type="entry name" value="NAD(P)-binding Rossmann-like Domain"/>
    <property type="match status" value="1"/>
</dbReference>
<dbReference type="FunFam" id="3.40.50.720:FF:000924">
    <property type="entry name" value="GDP-mannose 4,6 dehydratase"/>
    <property type="match status" value="1"/>
</dbReference>
<reference evidence="6 7" key="1">
    <citation type="journal article" date="2005" name="Nature">
        <title>Genomic sequence of the pathogenic and allergenic filamentous fungus Aspergillus fumigatus.</title>
        <authorList>
            <person name="Nierman W.C."/>
            <person name="Pain A."/>
            <person name="Anderson M.J."/>
            <person name="Wortman J.R."/>
            <person name="Kim H.S."/>
            <person name="Arroyo J."/>
            <person name="Berriman M."/>
            <person name="Abe K."/>
            <person name="Archer D.B."/>
            <person name="Bermejo C."/>
            <person name="Bennett J."/>
            <person name="Bowyer P."/>
            <person name="Chen D."/>
            <person name="Collins M."/>
            <person name="Coulsen R."/>
            <person name="Davies R."/>
            <person name="Dyer P.S."/>
            <person name="Farman M."/>
            <person name="Fedorova N."/>
            <person name="Fedorova N."/>
            <person name="Feldblyum T.V."/>
            <person name="Fischer R."/>
            <person name="Fosker N."/>
            <person name="Fraser A."/>
            <person name="Garcia J.L."/>
            <person name="Garcia M.J."/>
            <person name="Goble A."/>
            <person name="Goldman G.H."/>
            <person name="Gomi K."/>
            <person name="Griffith-Jones S."/>
            <person name="Gwilliam R."/>
            <person name="Haas B."/>
            <person name="Haas H."/>
            <person name="Harris D."/>
            <person name="Horiuchi H."/>
            <person name="Huang J."/>
            <person name="Humphray S."/>
            <person name="Jimenez J."/>
            <person name="Keller N."/>
            <person name="Khouri H."/>
            <person name="Kitamoto K."/>
            <person name="Kobayashi T."/>
            <person name="Konzack S."/>
            <person name="Kulkarni R."/>
            <person name="Kumagai T."/>
            <person name="Lafon A."/>
            <person name="Latge J.P."/>
            <person name="Li W."/>
            <person name="Lord A."/>
            <person name="Lu C."/>
            <person name="Majoros W.H."/>
            <person name="May G.S."/>
            <person name="Miller B.L."/>
            <person name="Mohamoud Y."/>
            <person name="Molina M."/>
            <person name="Monod M."/>
            <person name="Mouyna I."/>
            <person name="Mulligan S."/>
            <person name="Murphy L."/>
            <person name="O'Neil S."/>
            <person name="Paulsen I."/>
            <person name="Penalva M.A."/>
            <person name="Pertea M."/>
            <person name="Price C."/>
            <person name="Pritchard B.L."/>
            <person name="Quail M.A."/>
            <person name="Rabbinowitsch E."/>
            <person name="Rawlins N."/>
            <person name="Rajandream M.A."/>
            <person name="Reichard U."/>
            <person name="Renauld H."/>
            <person name="Robson G.D."/>
            <person name="Rodriguez de Cordoba S."/>
            <person name="Rodriguez-Pena J.M."/>
            <person name="Ronning C.M."/>
            <person name="Rutter S."/>
            <person name="Salzberg S.L."/>
            <person name="Sanchez M."/>
            <person name="Sanchez-Ferrero J.C."/>
            <person name="Saunders D."/>
            <person name="Seeger K."/>
            <person name="Squares R."/>
            <person name="Squares S."/>
            <person name="Takeuchi M."/>
            <person name="Tekaia F."/>
            <person name="Turner G."/>
            <person name="Vazquez de Aldana C.R."/>
            <person name="Weidman J."/>
            <person name="White O."/>
            <person name="Woodward J."/>
            <person name="Yu J.H."/>
            <person name="Fraser C."/>
            <person name="Galagan J.E."/>
            <person name="Asai K."/>
            <person name="Machida M."/>
            <person name="Hall N."/>
            <person name="Barrell B."/>
            <person name="Denning D.W."/>
        </authorList>
    </citation>
    <scope>NUCLEOTIDE SEQUENCE [LARGE SCALE GENOMIC DNA]</scope>
    <source>
        <strain evidence="6 7">Af293</strain>
    </source>
</reference>
<comment type="cofactor">
    <cofactor evidence="1">
        <name>NADP(+)</name>
        <dbReference type="ChEBI" id="CHEBI:58349"/>
    </cofactor>
</comment>
<dbReference type="STRING" id="330879.Q4WH17"/>